<protein>
    <submittedName>
        <fullName evidence="1">CsbD family protein</fullName>
    </submittedName>
</protein>
<reference evidence="1 2" key="2">
    <citation type="submission" date="2019-02" db="EMBL/GenBank/DDBJ databases">
        <title>'Lichenibacterium ramalinii' gen. nov. sp. nov., 'Lichenibacterium minor' gen. nov. sp. nov.</title>
        <authorList>
            <person name="Pankratov T."/>
        </authorList>
    </citation>
    <scope>NUCLEOTIDE SEQUENCE [LARGE SCALE GENOMIC DNA]</scope>
    <source>
        <strain evidence="1 2">RmlP026</strain>
    </source>
</reference>
<dbReference type="RefSeq" id="WP_129226306.1">
    <property type="nucleotide sequence ID" value="NZ_QYBB01000010.1"/>
</dbReference>
<reference evidence="1 2" key="1">
    <citation type="submission" date="2018-12" db="EMBL/GenBank/DDBJ databases">
        <authorList>
            <person name="Grouzdev D.S."/>
            <person name="Krutkina M.S."/>
        </authorList>
    </citation>
    <scope>NUCLEOTIDE SEQUENCE [LARGE SCALE GENOMIC DNA]</scope>
    <source>
        <strain evidence="1 2">RmlP026</strain>
    </source>
</reference>
<dbReference type="AlphaFoldDB" id="A0A4Q2U5L6"/>
<dbReference type="EMBL" id="QYBB01000010">
    <property type="protein sequence ID" value="RYC31879.1"/>
    <property type="molecule type" value="Genomic_DNA"/>
</dbReference>
<keyword evidence="2" id="KW-1185">Reference proteome</keyword>
<comment type="caution">
    <text evidence="1">The sequence shown here is derived from an EMBL/GenBank/DDBJ whole genome shotgun (WGS) entry which is preliminary data.</text>
</comment>
<evidence type="ECO:0000313" key="1">
    <source>
        <dbReference type="EMBL" id="RYC31879.1"/>
    </source>
</evidence>
<sequence>MSKQRIGTVAKAAGAALKEALGKVTGNRGLEAEGAAEKAALRARPAVAGRRAGG</sequence>
<dbReference type="Proteomes" id="UP000290759">
    <property type="component" value="Unassembled WGS sequence"/>
</dbReference>
<accession>A0A4Q2U5L6</accession>
<proteinExistence type="predicted"/>
<evidence type="ECO:0000313" key="2">
    <source>
        <dbReference type="Proteomes" id="UP000290759"/>
    </source>
</evidence>
<name>A0A4Q2U5L6_9HYPH</name>
<gene>
    <name evidence="1" type="ORF">D3273_10600</name>
</gene>
<organism evidence="1 2">
    <name type="scientific">Lichenibacterium minor</name>
    <dbReference type="NCBI Taxonomy" id="2316528"/>
    <lineage>
        <taxon>Bacteria</taxon>
        <taxon>Pseudomonadati</taxon>
        <taxon>Pseudomonadota</taxon>
        <taxon>Alphaproteobacteria</taxon>
        <taxon>Hyphomicrobiales</taxon>
        <taxon>Lichenihabitantaceae</taxon>
        <taxon>Lichenibacterium</taxon>
    </lineage>
</organism>